<dbReference type="Proteomes" id="UP000499080">
    <property type="component" value="Unassembled WGS sequence"/>
</dbReference>
<organism evidence="8 9">
    <name type="scientific">Araneus ventricosus</name>
    <name type="common">Orbweaver spider</name>
    <name type="synonym">Epeira ventricosa</name>
    <dbReference type="NCBI Taxonomy" id="182803"/>
    <lineage>
        <taxon>Eukaryota</taxon>
        <taxon>Metazoa</taxon>
        <taxon>Ecdysozoa</taxon>
        <taxon>Arthropoda</taxon>
        <taxon>Chelicerata</taxon>
        <taxon>Arachnida</taxon>
        <taxon>Araneae</taxon>
        <taxon>Araneomorphae</taxon>
        <taxon>Entelegynae</taxon>
        <taxon>Araneoidea</taxon>
        <taxon>Araneidae</taxon>
        <taxon>Araneus</taxon>
    </lineage>
</organism>
<accession>A0A4Y2VFP9</accession>
<keyword evidence="6" id="KW-0695">RNA-directed DNA polymerase</keyword>
<dbReference type="AlphaFoldDB" id="A0A4Y2VFP9"/>
<keyword evidence="3" id="KW-0540">Nuclease</keyword>
<dbReference type="InterPro" id="IPR050951">
    <property type="entry name" value="Retrovirus_Pol_polyprotein"/>
</dbReference>
<dbReference type="InterPro" id="IPR043502">
    <property type="entry name" value="DNA/RNA_pol_sf"/>
</dbReference>
<evidence type="ECO:0000259" key="7">
    <source>
        <dbReference type="Pfam" id="PF17917"/>
    </source>
</evidence>
<evidence type="ECO:0000313" key="9">
    <source>
        <dbReference type="Proteomes" id="UP000499080"/>
    </source>
</evidence>
<protein>
    <recommendedName>
        <fullName evidence="7">Reverse transcriptase RNase H-like domain-containing protein</fullName>
    </recommendedName>
</protein>
<keyword evidence="2" id="KW-0548">Nucleotidyltransferase</keyword>
<proteinExistence type="predicted"/>
<keyword evidence="1" id="KW-0808">Transferase</keyword>
<name>A0A4Y2VFP9_ARAVE</name>
<dbReference type="GO" id="GO:0003964">
    <property type="term" value="F:RNA-directed DNA polymerase activity"/>
    <property type="evidence" value="ECO:0007669"/>
    <property type="project" value="UniProtKB-KW"/>
</dbReference>
<dbReference type="Pfam" id="PF17917">
    <property type="entry name" value="RT_RNaseH"/>
    <property type="match status" value="1"/>
</dbReference>
<dbReference type="GO" id="GO:0016787">
    <property type="term" value="F:hydrolase activity"/>
    <property type="evidence" value="ECO:0007669"/>
    <property type="project" value="UniProtKB-KW"/>
</dbReference>
<dbReference type="PANTHER" id="PTHR37984">
    <property type="entry name" value="PROTEIN CBG26694"/>
    <property type="match status" value="1"/>
</dbReference>
<feature type="domain" description="Reverse transcriptase RNase H-like" evidence="7">
    <location>
        <begin position="3"/>
        <end position="86"/>
    </location>
</feature>
<keyword evidence="9" id="KW-1185">Reference proteome</keyword>
<gene>
    <name evidence="8" type="ORF">AVEN_44004_1</name>
</gene>
<evidence type="ECO:0000256" key="6">
    <source>
        <dbReference type="ARBA" id="ARBA00022918"/>
    </source>
</evidence>
<comment type="caution">
    <text evidence="8">The sequence shown here is derived from an EMBL/GenBank/DDBJ whole genome shotgun (WGS) entry which is preliminary data.</text>
</comment>
<dbReference type="PANTHER" id="PTHR37984:SF12">
    <property type="entry name" value="RIBONUCLEASE H"/>
    <property type="match status" value="1"/>
</dbReference>
<evidence type="ECO:0000256" key="3">
    <source>
        <dbReference type="ARBA" id="ARBA00022722"/>
    </source>
</evidence>
<reference evidence="8 9" key="1">
    <citation type="journal article" date="2019" name="Sci. Rep.">
        <title>Orb-weaving spider Araneus ventricosus genome elucidates the spidroin gene catalogue.</title>
        <authorList>
            <person name="Kono N."/>
            <person name="Nakamura H."/>
            <person name="Ohtoshi R."/>
            <person name="Moran D.A.P."/>
            <person name="Shinohara A."/>
            <person name="Yoshida Y."/>
            <person name="Fujiwara M."/>
            <person name="Mori M."/>
            <person name="Tomita M."/>
            <person name="Arakawa K."/>
        </authorList>
    </citation>
    <scope>NUCLEOTIDE SEQUENCE [LARGE SCALE GENOMIC DNA]</scope>
</reference>
<keyword evidence="5" id="KW-0378">Hydrolase</keyword>
<evidence type="ECO:0000256" key="5">
    <source>
        <dbReference type="ARBA" id="ARBA00022801"/>
    </source>
</evidence>
<dbReference type="OrthoDB" id="6428871at2759"/>
<evidence type="ECO:0000256" key="4">
    <source>
        <dbReference type="ARBA" id="ARBA00022759"/>
    </source>
</evidence>
<sequence>MRDGREAPIAYASRTLTSTEWNYSQLDKEALSIIAGVKKFHYFLYVHTFTLFTDHQLLLGFFNKMKLPPDILSLFMLRWSQMLNAYDFTTITVLEKRYKMLML</sequence>
<evidence type="ECO:0000313" key="8">
    <source>
        <dbReference type="EMBL" id="GBO24115.1"/>
    </source>
</evidence>
<dbReference type="InterPro" id="IPR041373">
    <property type="entry name" value="RT_RNaseH"/>
</dbReference>
<dbReference type="GO" id="GO:0004519">
    <property type="term" value="F:endonuclease activity"/>
    <property type="evidence" value="ECO:0007669"/>
    <property type="project" value="UniProtKB-KW"/>
</dbReference>
<evidence type="ECO:0000256" key="2">
    <source>
        <dbReference type="ARBA" id="ARBA00022695"/>
    </source>
</evidence>
<dbReference type="EMBL" id="BGPR01047101">
    <property type="protein sequence ID" value="GBO24115.1"/>
    <property type="molecule type" value="Genomic_DNA"/>
</dbReference>
<keyword evidence="4" id="KW-0255">Endonuclease</keyword>
<dbReference type="SUPFAM" id="SSF56672">
    <property type="entry name" value="DNA/RNA polymerases"/>
    <property type="match status" value="1"/>
</dbReference>
<evidence type="ECO:0000256" key="1">
    <source>
        <dbReference type="ARBA" id="ARBA00022679"/>
    </source>
</evidence>